<dbReference type="Proteomes" id="UP000078046">
    <property type="component" value="Unassembled WGS sequence"/>
</dbReference>
<accession>A0A177B4D1</accession>
<proteinExistence type="predicted"/>
<name>A0A177B4D1_9BILA</name>
<keyword evidence="2" id="KW-1185">Reference proteome</keyword>
<sequence length="288" mass="33552">MENILDKKLVKKWAFVNCWLKQKNLTTIDFSKPHDKVKDFLIFSKSNIKNIVSIVQSLIEIIDEKVKCGESGSEFERSNKLNKNMNSDSNINSETVELYRDQWKLVGKLQKKLDSYIKLTANITCQSSYPNTLCSMIHNINEAKKKLKKNNIDECTNEANRNLIKCNLKDVQNSKRIACMNNSIPNDLTVSDSSVYYEAVLNHYRCVFEVTKKESIYNHVSNLYQEMFEYKQFFILIKKSLNIDKETPTSHTMELLLKYHIKDYRNNPKILTATKSIVLKIMKALGIR</sequence>
<dbReference type="AlphaFoldDB" id="A0A177B4D1"/>
<gene>
    <name evidence="1" type="ORF">A3Q56_03100</name>
</gene>
<protein>
    <submittedName>
        <fullName evidence="1">Uncharacterized protein</fullName>
    </submittedName>
</protein>
<comment type="caution">
    <text evidence="1">The sequence shown here is derived from an EMBL/GenBank/DDBJ whole genome shotgun (WGS) entry which is preliminary data.</text>
</comment>
<dbReference type="EMBL" id="LWCA01000327">
    <property type="protein sequence ID" value="OAF69157.1"/>
    <property type="molecule type" value="Genomic_DNA"/>
</dbReference>
<evidence type="ECO:0000313" key="1">
    <source>
        <dbReference type="EMBL" id="OAF69157.1"/>
    </source>
</evidence>
<reference evidence="1 2" key="1">
    <citation type="submission" date="2016-04" db="EMBL/GenBank/DDBJ databases">
        <title>The genome of Intoshia linei affirms orthonectids as highly simplified spiralians.</title>
        <authorList>
            <person name="Mikhailov K.V."/>
            <person name="Slusarev G.S."/>
            <person name="Nikitin M.A."/>
            <person name="Logacheva M.D."/>
            <person name="Penin A."/>
            <person name="Aleoshin V."/>
            <person name="Panchin Y.V."/>
        </authorList>
    </citation>
    <scope>NUCLEOTIDE SEQUENCE [LARGE SCALE GENOMIC DNA]</scope>
    <source>
        <strain evidence="1">Intl2013</strain>
        <tissue evidence="1">Whole animal</tissue>
    </source>
</reference>
<organism evidence="1 2">
    <name type="scientific">Intoshia linei</name>
    <dbReference type="NCBI Taxonomy" id="1819745"/>
    <lineage>
        <taxon>Eukaryota</taxon>
        <taxon>Metazoa</taxon>
        <taxon>Spiralia</taxon>
        <taxon>Lophotrochozoa</taxon>
        <taxon>Mesozoa</taxon>
        <taxon>Orthonectida</taxon>
        <taxon>Rhopaluridae</taxon>
        <taxon>Intoshia</taxon>
    </lineage>
</organism>
<evidence type="ECO:0000313" key="2">
    <source>
        <dbReference type="Proteomes" id="UP000078046"/>
    </source>
</evidence>